<dbReference type="InterPro" id="IPR000594">
    <property type="entry name" value="ThiF_NAD_FAD-bd"/>
</dbReference>
<comment type="caution">
    <text evidence="3">The sequence shown here is derived from an EMBL/GenBank/DDBJ whole genome shotgun (WGS) entry which is preliminary data.</text>
</comment>
<keyword evidence="3" id="KW-0808">Transferase</keyword>
<dbReference type="CDD" id="cd01483">
    <property type="entry name" value="E1_enzyme_family"/>
    <property type="match status" value="1"/>
</dbReference>
<dbReference type="Pfam" id="PF00899">
    <property type="entry name" value="ThiF"/>
    <property type="match status" value="1"/>
</dbReference>
<dbReference type="EMBL" id="JAGQDD010000016">
    <property type="protein sequence ID" value="MBQ0932419.1"/>
    <property type="molecule type" value="Genomic_DNA"/>
</dbReference>
<dbReference type="InterPro" id="IPR035985">
    <property type="entry name" value="Ubiquitin-activating_enz"/>
</dbReference>
<evidence type="ECO:0000259" key="1">
    <source>
        <dbReference type="Pfam" id="PF00899"/>
    </source>
</evidence>
<dbReference type="GO" id="GO:0016779">
    <property type="term" value="F:nucleotidyltransferase activity"/>
    <property type="evidence" value="ECO:0007669"/>
    <property type="project" value="UniProtKB-KW"/>
</dbReference>
<dbReference type="AlphaFoldDB" id="A0A941BMM4"/>
<keyword evidence="3" id="KW-0548">Nucleotidyltransferase</keyword>
<dbReference type="NCBIfam" id="NF004805">
    <property type="entry name" value="PRK06153.1-4"/>
    <property type="match status" value="1"/>
</dbReference>
<gene>
    <name evidence="3" type="ORF">KAK03_18230</name>
</gene>
<dbReference type="Proteomes" id="UP000676246">
    <property type="component" value="Unassembled WGS sequence"/>
</dbReference>
<feature type="domain" description="THIF-type NAD/FAD binding fold" evidence="1">
    <location>
        <begin position="170"/>
        <end position="311"/>
    </location>
</feature>
<dbReference type="SUPFAM" id="SSF69572">
    <property type="entry name" value="Activating enzymes of the ubiquitin-like proteins"/>
    <property type="match status" value="1"/>
</dbReference>
<evidence type="ECO:0000259" key="2">
    <source>
        <dbReference type="Pfam" id="PF20590"/>
    </source>
</evidence>
<evidence type="ECO:0000313" key="4">
    <source>
        <dbReference type="Proteomes" id="UP000676246"/>
    </source>
</evidence>
<organism evidence="3 4">
    <name type="scientific">Ideonella alba</name>
    <dbReference type="NCBI Taxonomy" id="2824118"/>
    <lineage>
        <taxon>Bacteria</taxon>
        <taxon>Pseudomonadati</taxon>
        <taxon>Pseudomonadota</taxon>
        <taxon>Betaproteobacteria</taxon>
        <taxon>Burkholderiales</taxon>
        <taxon>Sphaerotilaceae</taxon>
        <taxon>Ideonella</taxon>
    </lineage>
</organism>
<feature type="domain" description="DUF6791" evidence="2">
    <location>
        <begin position="10"/>
        <end position="159"/>
    </location>
</feature>
<proteinExistence type="predicted"/>
<name>A0A941BMM4_9BURK</name>
<keyword evidence="4" id="KW-1185">Reference proteome</keyword>
<dbReference type="Gene3D" id="3.40.50.720">
    <property type="entry name" value="NAD(P)-binding Rossmann-like Domain"/>
    <property type="match status" value="1"/>
</dbReference>
<evidence type="ECO:0000313" key="3">
    <source>
        <dbReference type="EMBL" id="MBQ0932419.1"/>
    </source>
</evidence>
<accession>A0A941BMM4</accession>
<dbReference type="NCBIfam" id="NF004804">
    <property type="entry name" value="PRK06153.1-3"/>
    <property type="match status" value="1"/>
</dbReference>
<dbReference type="InterPro" id="IPR046741">
    <property type="entry name" value="DUF6791"/>
</dbReference>
<dbReference type="RefSeq" id="WP_210856003.1">
    <property type="nucleotide sequence ID" value="NZ_JAGQDD010000016.1"/>
</dbReference>
<dbReference type="Pfam" id="PF20590">
    <property type="entry name" value="DUF6791"/>
    <property type="match status" value="1"/>
</dbReference>
<sequence length="393" mass="42891">MQSALISRSPDLLRLRDEGYELEIRSGHLLVHRVPYVNAAGAIGYGVLVSDLTLAGDATVRPGNHVAWFVGEHPCDRAGRAITAIRHGTAKFDLAPDITAQHAFSNKPPAGYPDYHAKMTRYIEIISAPAQSLQPGLTARTHRPMAADEAESVFRYIDSASSRAGIMAVTAKLSGARIAIIGLGGTGSYLLDLVAKTPVLEIHLYDGDLFQQHNAFRAPSAASLEELHAKPTKVAYLAALYGKMRRGIVPHEVFIDETNMGELVGYDFVFLCMDSGPAKRLIIETLQAAGRSFIDTGIGVELKQARLQLWGICRVTTSTPDQQNHVAQRVSCAANDDDDLYARNIQLAELNSLCAVMAVIKWKKLCGFYIDDDREHDSTYTTNTNLLTSDVTP</sequence>
<protein>
    <submittedName>
        <fullName evidence="3">ThiF family adenylyltransferase</fullName>
    </submittedName>
</protein>
<reference evidence="3 4" key="1">
    <citation type="submission" date="2021-04" db="EMBL/GenBank/DDBJ databases">
        <title>The genome sequence of Ideonella sp. 3Y2.</title>
        <authorList>
            <person name="Liu Y."/>
        </authorList>
    </citation>
    <scope>NUCLEOTIDE SEQUENCE [LARGE SCALE GENOMIC DNA]</scope>
    <source>
        <strain evidence="3 4">3Y2</strain>
    </source>
</reference>
<dbReference type="GO" id="GO:0008641">
    <property type="term" value="F:ubiquitin-like modifier activating enzyme activity"/>
    <property type="evidence" value="ECO:0007669"/>
    <property type="project" value="InterPro"/>
</dbReference>